<accession>A0ABP9CGV2</accession>
<feature type="transmembrane region" description="Helical" evidence="1">
    <location>
        <begin position="108"/>
        <end position="125"/>
    </location>
</feature>
<evidence type="ECO:0000256" key="1">
    <source>
        <dbReference type="SAM" id="Phobius"/>
    </source>
</evidence>
<organism evidence="2 3">
    <name type="scientific">Olivibacter ginsenosidimutans</name>
    <dbReference type="NCBI Taxonomy" id="1176537"/>
    <lineage>
        <taxon>Bacteria</taxon>
        <taxon>Pseudomonadati</taxon>
        <taxon>Bacteroidota</taxon>
        <taxon>Sphingobacteriia</taxon>
        <taxon>Sphingobacteriales</taxon>
        <taxon>Sphingobacteriaceae</taxon>
        <taxon>Olivibacter</taxon>
    </lineage>
</organism>
<protein>
    <recommendedName>
        <fullName evidence="4">Cytochrome B</fullName>
    </recommendedName>
</protein>
<keyword evidence="3" id="KW-1185">Reference proteome</keyword>
<proteinExistence type="predicted"/>
<evidence type="ECO:0000313" key="3">
    <source>
        <dbReference type="Proteomes" id="UP001501411"/>
    </source>
</evidence>
<gene>
    <name evidence="2" type="ORF">GCM10023231_41250</name>
</gene>
<feature type="transmembrane region" description="Helical" evidence="1">
    <location>
        <begin position="137"/>
        <end position="157"/>
    </location>
</feature>
<comment type="caution">
    <text evidence="2">The sequence shown here is derived from an EMBL/GenBank/DDBJ whole genome shotgun (WGS) entry which is preliminary data.</text>
</comment>
<keyword evidence="1" id="KW-0812">Transmembrane</keyword>
<dbReference type="EMBL" id="BAABIQ010000044">
    <property type="protein sequence ID" value="GAA4807767.1"/>
    <property type="molecule type" value="Genomic_DNA"/>
</dbReference>
<feature type="transmembrane region" description="Helical" evidence="1">
    <location>
        <begin position="65"/>
        <end position="88"/>
    </location>
</feature>
<name>A0ABP9CGV2_9SPHI</name>
<dbReference type="Proteomes" id="UP001501411">
    <property type="component" value="Unassembled WGS sequence"/>
</dbReference>
<keyword evidence="1" id="KW-0472">Membrane</keyword>
<evidence type="ECO:0008006" key="4">
    <source>
        <dbReference type="Google" id="ProtNLM"/>
    </source>
</evidence>
<feature type="transmembrane region" description="Helical" evidence="1">
    <location>
        <begin position="26"/>
        <end position="44"/>
    </location>
</feature>
<dbReference type="RefSeq" id="WP_345235117.1">
    <property type="nucleotide sequence ID" value="NZ_BAABIQ010000044.1"/>
</dbReference>
<keyword evidence="1" id="KW-1133">Transmembrane helix</keyword>
<reference evidence="3" key="1">
    <citation type="journal article" date="2019" name="Int. J. Syst. Evol. Microbiol.">
        <title>The Global Catalogue of Microorganisms (GCM) 10K type strain sequencing project: providing services to taxonomists for standard genome sequencing and annotation.</title>
        <authorList>
            <consortium name="The Broad Institute Genomics Platform"/>
            <consortium name="The Broad Institute Genome Sequencing Center for Infectious Disease"/>
            <person name="Wu L."/>
            <person name="Ma J."/>
        </authorList>
    </citation>
    <scope>NUCLEOTIDE SEQUENCE [LARGE SCALE GENOMIC DNA]</scope>
    <source>
        <strain evidence="3">JCM 18200</strain>
    </source>
</reference>
<sequence>MLDTVAKNLGISFPHMYPALLAMHSLVRWLVLTSLLLSLIRAYAGWLHKKRFSHVDHILRHWTATFTHIQLVLGLTLYTISPFVDYFIHHFPEAVHLREVRFFGMEHSLMMFIAVTLVTIGSMKAKRAKEDSKKFKLMAIWFSVALLIIFLSIPWQFSPFTRRPYFRPF</sequence>
<evidence type="ECO:0000313" key="2">
    <source>
        <dbReference type="EMBL" id="GAA4807767.1"/>
    </source>
</evidence>